<dbReference type="CDD" id="cd05466">
    <property type="entry name" value="PBP2_LTTR_substrate"/>
    <property type="match status" value="1"/>
</dbReference>
<feature type="region of interest" description="Disordered" evidence="5">
    <location>
        <begin position="1"/>
        <end position="22"/>
    </location>
</feature>
<dbReference type="SUPFAM" id="SSF53850">
    <property type="entry name" value="Periplasmic binding protein-like II"/>
    <property type="match status" value="1"/>
</dbReference>
<sequence>MAAAEQDLPRGDAAGSRGGRGAAPSLTQVEALIAVVDHGSFTAAAEFLRISQPSLSRRIHTLEDALDIRLFTPVGRRMELTGSGRDVAAAGRRALAEMGSIVAMTASARALSTGSLRVTGLPSLVASVLTDLVGRFHQEHPGVRVEVFTVEDAEELFEAVRVGRADAAAGVIDRVPADLAVSPLPAQEFAAVLPSAAADVTGEAAPAGEPLSAADLAERTLVTLPRGTSIRQLTDSVYRSLDVEPARIITTTQRDSLVPLSIASDGVTVVPDVLARTAPAFGGRLVPLRSPVRRSIGIIHRPGGRRNPALGGLLALMEPLEP</sequence>
<dbReference type="Gene3D" id="3.40.190.290">
    <property type="match status" value="1"/>
</dbReference>
<evidence type="ECO:0000256" key="1">
    <source>
        <dbReference type="ARBA" id="ARBA00009437"/>
    </source>
</evidence>
<dbReference type="PRINTS" id="PR00039">
    <property type="entry name" value="HTHLYSR"/>
</dbReference>
<feature type="domain" description="HTH lysR-type" evidence="6">
    <location>
        <begin position="24"/>
        <end position="81"/>
    </location>
</feature>
<accession>A0ABW0FDG7</accession>
<comment type="similarity">
    <text evidence="1">Belongs to the LysR transcriptional regulatory family.</text>
</comment>
<dbReference type="InterPro" id="IPR036388">
    <property type="entry name" value="WH-like_DNA-bd_sf"/>
</dbReference>
<organism evidence="7 8">
    <name type="scientific">Brachybacterium tyrofermentans</name>
    <dbReference type="NCBI Taxonomy" id="47848"/>
    <lineage>
        <taxon>Bacteria</taxon>
        <taxon>Bacillati</taxon>
        <taxon>Actinomycetota</taxon>
        <taxon>Actinomycetes</taxon>
        <taxon>Micrococcales</taxon>
        <taxon>Dermabacteraceae</taxon>
        <taxon>Brachybacterium</taxon>
    </lineage>
</organism>
<dbReference type="GeneID" id="303298180"/>
<evidence type="ECO:0000313" key="8">
    <source>
        <dbReference type="Proteomes" id="UP001595937"/>
    </source>
</evidence>
<proteinExistence type="inferred from homology"/>
<evidence type="ECO:0000256" key="4">
    <source>
        <dbReference type="ARBA" id="ARBA00023163"/>
    </source>
</evidence>
<keyword evidence="4" id="KW-0804">Transcription</keyword>
<evidence type="ECO:0000256" key="5">
    <source>
        <dbReference type="SAM" id="MobiDB-lite"/>
    </source>
</evidence>
<dbReference type="InterPro" id="IPR005119">
    <property type="entry name" value="LysR_subst-bd"/>
</dbReference>
<reference evidence="8" key="1">
    <citation type="journal article" date="2019" name="Int. J. Syst. Evol. Microbiol.">
        <title>The Global Catalogue of Microorganisms (GCM) 10K type strain sequencing project: providing services to taxonomists for standard genome sequencing and annotation.</title>
        <authorList>
            <consortium name="The Broad Institute Genomics Platform"/>
            <consortium name="The Broad Institute Genome Sequencing Center for Infectious Disease"/>
            <person name="Wu L."/>
            <person name="Ma J."/>
        </authorList>
    </citation>
    <scope>NUCLEOTIDE SEQUENCE [LARGE SCALE GENOMIC DNA]</scope>
    <source>
        <strain evidence="8">CGMCC 1.16455</strain>
    </source>
</reference>
<dbReference type="PANTHER" id="PTHR30346">
    <property type="entry name" value="TRANSCRIPTIONAL DUAL REGULATOR HCAR-RELATED"/>
    <property type="match status" value="1"/>
</dbReference>
<keyword evidence="8" id="KW-1185">Reference proteome</keyword>
<evidence type="ECO:0000256" key="2">
    <source>
        <dbReference type="ARBA" id="ARBA00023015"/>
    </source>
</evidence>
<dbReference type="Gene3D" id="1.10.10.10">
    <property type="entry name" value="Winged helix-like DNA-binding domain superfamily/Winged helix DNA-binding domain"/>
    <property type="match status" value="1"/>
</dbReference>
<keyword evidence="2" id="KW-0805">Transcription regulation</keyword>
<dbReference type="PANTHER" id="PTHR30346:SF28">
    <property type="entry name" value="HTH-TYPE TRANSCRIPTIONAL REGULATOR CYNR"/>
    <property type="match status" value="1"/>
</dbReference>
<comment type="caution">
    <text evidence="7">The sequence shown here is derived from an EMBL/GenBank/DDBJ whole genome shotgun (WGS) entry which is preliminary data.</text>
</comment>
<protein>
    <submittedName>
        <fullName evidence="7">LysR family transcriptional regulator</fullName>
    </submittedName>
</protein>
<dbReference type="EMBL" id="JBHSLN010000021">
    <property type="protein sequence ID" value="MFC5297467.1"/>
    <property type="molecule type" value="Genomic_DNA"/>
</dbReference>
<evidence type="ECO:0000256" key="3">
    <source>
        <dbReference type="ARBA" id="ARBA00023125"/>
    </source>
</evidence>
<dbReference type="Pfam" id="PF03466">
    <property type="entry name" value="LysR_substrate"/>
    <property type="match status" value="1"/>
</dbReference>
<keyword evidence="3" id="KW-0238">DNA-binding</keyword>
<evidence type="ECO:0000313" key="7">
    <source>
        <dbReference type="EMBL" id="MFC5297467.1"/>
    </source>
</evidence>
<gene>
    <name evidence="7" type="ORF">ACFPK8_08085</name>
</gene>
<dbReference type="Pfam" id="PF00126">
    <property type="entry name" value="HTH_1"/>
    <property type="match status" value="1"/>
</dbReference>
<dbReference type="PROSITE" id="PS50931">
    <property type="entry name" value="HTH_LYSR"/>
    <property type="match status" value="1"/>
</dbReference>
<dbReference type="InterPro" id="IPR036390">
    <property type="entry name" value="WH_DNA-bd_sf"/>
</dbReference>
<evidence type="ECO:0000259" key="6">
    <source>
        <dbReference type="PROSITE" id="PS50931"/>
    </source>
</evidence>
<name>A0ABW0FDG7_9MICO</name>
<dbReference type="SUPFAM" id="SSF46785">
    <property type="entry name" value="Winged helix' DNA-binding domain"/>
    <property type="match status" value="1"/>
</dbReference>
<dbReference type="Proteomes" id="UP001595937">
    <property type="component" value="Unassembled WGS sequence"/>
</dbReference>
<dbReference type="InterPro" id="IPR000847">
    <property type="entry name" value="LysR_HTH_N"/>
</dbReference>
<dbReference type="RefSeq" id="WP_343925154.1">
    <property type="nucleotide sequence ID" value="NZ_BAAAIR010000044.1"/>
</dbReference>